<feature type="compositionally biased region" description="Basic and acidic residues" evidence="1">
    <location>
        <begin position="154"/>
        <end position="169"/>
    </location>
</feature>
<gene>
    <name evidence="2" type="ORF">QQF64_006971</name>
</gene>
<evidence type="ECO:0000256" key="1">
    <source>
        <dbReference type="SAM" id="MobiDB-lite"/>
    </source>
</evidence>
<dbReference type="Proteomes" id="UP001558613">
    <property type="component" value="Unassembled WGS sequence"/>
</dbReference>
<organism evidence="2 3">
    <name type="scientific">Cirrhinus molitorella</name>
    <name type="common">mud carp</name>
    <dbReference type="NCBI Taxonomy" id="172907"/>
    <lineage>
        <taxon>Eukaryota</taxon>
        <taxon>Metazoa</taxon>
        <taxon>Chordata</taxon>
        <taxon>Craniata</taxon>
        <taxon>Vertebrata</taxon>
        <taxon>Euteleostomi</taxon>
        <taxon>Actinopterygii</taxon>
        <taxon>Neopterygii</taxon>
        <taxon>Teleostei</taxon>
        <taxon>Ostariophysi</taxon>
        <taxon>Cypriniformes</taxon>
        <taxon>Cyprinidae</taxon>
        <taxon>Labeoninae</taxon>
        <taxon>Labeonini</taxon>
        <taxon>Cirrhinus</taxon>
    </lineage>
</organism>
<feature type="compositionally biased region" description="Basic and acidic residues" evidence="1">
    <location>
        <begin position="108"/>
        <end position="124"/>
    </location>
</feature>
<sequence>MWGRAAFKSFLMAVHLEENKTRSAPSLRNPHTLRLLSPHAALWLARSHRIDGHEDVYKRHGFPSGSGVGVCRESFIMGWKSWGEGPAALRKPSERSSGWQHHLLGKTGKTEEGNKERKQHESSIMRHKHQQWSRVVYGCGTLGERRQRQRFLGRRPERKNEGPREKKREGSVPFIMKALAFVRARTRIQTPFSLIDPIDKPTQMGCRPMHMANQTEPISGTFRDTGRHTDAVRCVIMQYTHFNKSCKQ</sequence>
<feature type="region of interest" description="Disordered" evidence="1">
    <location>
        <begin position="90"/>
        <end position="127"/>
    </location>
</feature>
<evidence type="ECO:0000313" key="3">
    <source>
        <dbReference type="Proteomes" id="UP001558613"/>
    </source>
</evidence>
<protein>
    <submittedName>
        <fullName evidence="2">Uncharacterized protein</fullName>
    </submittedName>
</protein>
<accession>A0ABR3MBM6</accession>
<reference evidence="2 3" key="1">
    <citation type="submission" date="2023-09" db="EMBL/GenBank/DDBJ databases">
        <authorList>
            <person name="Wang M."/>
        </authorList>
    </citation>
    <scope>NUCLEOTIDE SEQUENCE [LARGE SCALE GENOMIC DNA]</scope>
    <source>
        <strain evidence="2">GT-2023</strain>
        <tissue evidence="2">Liver</tissue>
    </source>
</reference>
<keyword evidence="3" id="KW-1185">Reference proteome</keyword>
<comment type="caution">
    <text evidence="2">The sequence shown here is derived from an EMBL/GenBank/DDBJ whole genome shotgun (WGS) entry which is preliminary data.</text>
</comment>
<dbReference type="EMBL" id="JAYMGO010000014">
    <property type="protein sequence ID" value="KAL1261706.1"/>
    <property type="molecule type" value="Genomic_DNA"/>
</dbReference>
<name>A0ABR3MBM6_9TELE</name>
<evidence type="ECO:0000313" key="2">
    <source>
        <dbReference type="EMBL" id="KAL1261706.1"/>
    </source>
</evidence>
<feature type="region of interest" description="Disordered" evidence="1">
    <location>
        <begin position="147"/>
        <end position="169"/>
    </location>
</feature>
<proteinExistence type="predicted"/>